<name>A0A8K0PJM0_9PEZI</name>
<dbReference type="EMBL" id="JAESVG020000003">
    <property type="protein sequence ID" value="KAG8629653.1"/>
    <property type="molecule type" value="Genomic_DNA"/>
</dbReference>
<dbReference type="Proteomes" id="UP000809789">
    <property type="component" value="Unassembled WGS sequence"/>
</dbReference>
<keyword evidence="3" id="KW-1185">Reference proteome</keyword>
<sequence>METAHPCIEEDETSRPNTPSLSDSSTLGDDSVEDVASPVSVTSEVPTTLESRLIDLISTYRSTPALKRHLLNILKSTIRAYRDFSPAMSTLPTCAGIPFGMTAKDIAAVDTLSHLTMACPGFKSQETVEYLNLRVKEIAQEVMHEGECDKAAVNTLFEALSAVAEWIVVSWKDPRRERPGPTSEIEREVLRAVCEGRRWMVEANNPINKPDSKTDGQGGVLVNAAKPDDIGKLVLSGKPLSAKKFILRRSRALREDMPAKWRIPRKLLPSRFRNTNVGMPRGYTGCIEYVKLAESMRRQLVIESKTAEEEDE</sequence>
<feature type="compositionally biased region" description="Low complexity" evidence="1">
    <location>
        <begin position="20"/>
        <end position="29"/>
    </location>
</feature>
<dbReference type="AlphaFoldDB" id="A0A8K0PJM0"/>
<accession>A0A8K0PJM0</accession>
<protein>
    <submittedName>
        <fullName evidence="2">Uncharacterized protein</fullName>
    </submittedName>
</protein>
<organism evidence="2 3">
    <name type="scientific">Elsinoe batatas</name>
    <dbReference type="NCBI Taxonomy" id="2601811"/>
    <lineage>
        <taxon>Eukaryota</taxon>
        <taxon>Fungi</taxon>
        <taxon>Dikarya</taxon>
        <taxon>Ascomycota</taxon>
        <taxon>Pezizomycotina</taxon>
        <taxon>Dothideomycetes</taxon>
        <taxon>Dothideomycetidae</taxon>
        <taxon>Myriangiales</taxon>
        <taxon>Elsinoaceae</taxon>
        <taxon>Elsinoe</taxon>
    </lineage>
</organism>
<evidence type="ECO:0000313" key="3">
    <source>
        <dbReference type="Proteomes" id="UP000809789"/>
    </source>
</evidence>
<proteinExistence type="predicted"/>
<evidence type="ECO:0000256" key="1">
    <source>
        <dbReference type="SAM" id="MobiDB-lite"/>
    </source>
</evidence>
<feature type="region of interest" description="Disordered" evidence="1">
    <location>
        <begin position="1"/>
        <end position="43"/>
    </location>
</feature>
<evidence type="ECO:0000313" key="2">
    <source>
        <dbReference type="EMBL" id="KAG8629653.1"/>
    </source>
</evidence>
<comment type="caution">
    <text evidence="2">The sequence shown here is derived from an EMBL/GenBank/DDBJ whole genome shotgun (WGS) entry which is preliminary data.</text>
</comment>
<gene>
    <name evidence="2" type="ORF">KVT40_003518</name>
</gene>
<reference evidence="2" key="1">
    <citation type="submission" date="2021-07" db="EMBL/GenBank/DDBJ databases">
        <title>Elsinoe batatas strain:CRI-CJ2 Genome sequencing and assembly.</title>
        <authorList>
            <person name="Huang L."/>
        </authorList>
    </citation>
    <scope>NUCLEOTIDE SEQUENCE</scope>
    <source>
        <strain evidence="2">CRI-CJ2</strain>
    </source>
</reference>